<gene>
    <name evidence="2" type="ORF">E3V97_23930</name>
</gene>
<reference evidence="2 3" key="1">
    <citation type="submission" date="2019-03" db="EMBL/GenBank/DDBJ databases">
        <authorList>
            <person name="He R.-H."/>
        </authorList>
    </citation>
    <scope>NUCLEOTIDE SEQUENCE [LARGE SCALE GENOMIC DNA]</scope>
    <source>
        <strain evidence="2 3">DSM 19624</strain>
    </source>
</reference>
<dbReference type="Gene3D" id="3.40.710.10">
    <property type="entry name" value="DD-peptidase/beta-lactamase superfamily"/>
    <property type="match status" value="1"/>
</dbReference>
<keyword evidence="1" id="KW-0812">Transmembrane</keyword>
<comment type="caution">
    <text evidence="2">The sequence shown here is derived from an EMBL/GenBank/DDBJ whole genome shotgun (WGS) entry which is preliminary data.</text>
</comment>
<name>A0ABY2HJZ9_9SPHI</name>
<sequence>MATVPFLGSKSKFKTTLTAVLVDFLGLLWDFHCLIVLLLIQLFKFKLDTLPGTKYEYNGNAMTILILLLERIYHQPYELLVTNYLKNHLGLYDTGTKIPVNQLNRFIQGYKDVSRPVQWYDLIYFNSYSTSMVNVGLLNSLSSKAQYLIVLGNVNSPIAANSA</sequence>
<organism evidence="2 3">
    <name type="scientific">Pedobacter alluvionis</name>
    <dbReference type="NCBI Taxonomy" id="475253"/>
    <lineage>
        <taxon>Bacteria</taxon>
        <taxon>Pseudomonadati</taxon>
        <taxon>Bacteroidota</taxon>
        <taxon>Sphingobacteriia</taxon>
        <taxon>Sphingobacteriales</taxon>
        <taxon>Sphingobacteriaceae</taxon>
        <taxon>Pedobacter</taxon>
    </lineage>
</organism>
<proteinExistence type="predicted"/>
<keyword evidence="1" id="KW-1133">Transmembrane helix</keyword>
<protein>
    <submittedName>
        <fullName evidence="2">Uncharacterized protein</fullName>
    </submittedName>
</protein>
<dbReference type="Proteomes" id="UP000297429">
    <property type="component" value="Unassembled WGS sequence"/>
</dbReference>
<keyword evidence="3" id="KW-1185">Reference proteome</keyword>
<evidence type="ECO:0000256" key="1">
    <source>
        <dbReference type="SAM" id="Phobius"/>
    </source>
</evidence>
<keyword evidence="1" id="KW-0472">Membrane</keyword>
<evidence type="ECO:0000313" key="3">
    <source>
        <dbReference type="Proteomes" id="UP000297429"/>
    </source>
</evidence>
<evidence type="ECO:0000313" key="2">
    <source>
        <dbReference type="EMBL" id="TFB28083.1"/>
    </source>
</evidence>
<accession>A0ABY2HJZ9</accession>
<dbReference type="EMBL" id="SOPX01000007">
    <property type="protein sequence ID" value="TFB28083.1"/>
    <property type="molecule type" value="Genomic_DNA"/>
</dbReference>
<dbReference type="SUPFAM" id="SSF56601">
    <property type="entry name" value="beta-lactamase/transpeptidase-like"/>
    <property type="match status" value="1"/>
</dbReference>
<dbReference type="InterPro" id="IPR012338">
    <property type="entry name" value="Beta-lactam/transpept-like"/>
</dbReference>
<feature type="transmembrane region" description="Helical" evidence="1">
    <location>
        <begin position="20"/>
        <end position="40"/>
    </location>
</feature>